<comment type="similarity">
    <text evidence="2">Belongs to the replication factor A protein 3 family.</text>
</comment>
<dbReference type="GO" id="GO:0005662">
    <property type="term" value="C:DNA replication factor A complex"/>
    <property type="evidence" value="ECO:0007669"/>
    <property type="project" value="TreeGrafter"/>
</dbReference>
<dbReference type="VEuPathDB" id="FungiDB:SPBR_06254"/>
<dbReference type="HOGENOM" id="CLU_141922_2_0_1"/>
<name>A0A0C2FTL1_9PEZI</name>
<dbReference type="GO" id="GO:0035861">
    <property type="term" value="C:site of double-strand break"/>
    <property type="evidence" value="ECO:0007669"/>
    <property type="project" value="TreeGrafter"/>
</dbReference>
<dbReference type="GO" id="GO:0006298">
    <property type="term" value="P:mismatch repair"/>
    <property type="evidence" value="ECO:0007669"/>
    <property type="project" value="TreeGrafter"/>
</dbReference>
<dbReference type="AlphaFoldDB" id="A0A0C2FTL1"/>
<proteinExistence type="inferred from homology"/>
<dbReference type="CDD" id="cd04479">
    <property type="entry name" value="RPA3"/>
    <property type="match status" value="1"/>
</dbReference>
<gene>
    <name evidence="4" type="ORF">SPBR_06254</name>
</gene>
<accession>A0A0C2FTL1</accession>
<dbReference type="GO" id="GO:0006289">
    <property type="term" value="P:nucleotide-excision repair"/>
    <property type="evidence" value="ECO:0007669"/>
    <property type="project" value="TreeGrafter"/>
</dbReference>
<evidence type="ECO:0000256" key="3">
    <source>
        <dbReference type="ARBA" id="ARBA00023242"/>
    </source>
</evidence>
<dbReference type="InterPro" id="IPR013970">
    <property type="entry name" value="Rfa2"/>
</dbReference>
<comment type="subcellular location">
    <subcellularLocation>
        <location evidence="1">Nucleus</location>
    </subcellularLocation>
</comment>
<dbReference type="GO" id="GO:0006260">
    <property type="term" value="P:DNA replication"/>
    <property type="evidence" value="ECO:0007669"/>
    <property type="project" value="InterPro"/>
</dbReference>
<evidence type="ECO:0000256" key="1">
    <source>
        <dbReference type="ARBA" id="ARBA00004123"/>
    </source>
</evidence>
<evidence type="ECO:0000313" key="5">
    <source>
        <dbReference type="Proteomes" id="UP000031575"/>
    </source>
</evidence>
<evidence type="ECO:0000313" key="4">
    <source>
        <dbReference type="EMBL" id="KIH94378.1"/>
    </source>
</evidence>
<dbReference type="Gene3D" id="2.40.50.140">
    <property type="entry name" value="Nucleic acid-binding proteins"/>
    <property type="match status" value="1"/>
</dbReference>
<organism evidence="4 5">
    <name type="scientific">Sporothrix brasiliensis 5110</name>
    <dbReference type="NCBI Taxonomy" id="1398154"/>
    <lineage>
        <taxon>Eukaryota</taxon>
        <taxon>Fungi</taxon>
        <taxon>Dikarya</taxon>
        <taxon>Ascomycota</taxon>
        <taxon>Pezizomycotina</taxon>
        <taxon>Sordariomycetes</taxon>
        <taxon>Sordariomycetidae</taxon>
        <taxon>Ophiostomatales</taxon>
        <taxon>Ophiostomataceae</taxon>
        <taxon>Sporothrix</taxon>
    </lineage>
</organism>
<dbReference type="InterPro" id="IPR012340">
    <property type="entry name" value="NA-bd_OB-fold"/>
</dbReference>
<evidence type="ECO:0000256" key="2">
    <source>
        <dbReference type="ARBA" id="ARBA00009761"/>
    </source>
</evidence>
<dbReference type="SUPFAM" id="SSF50249">
    <property type="entry name" value="Nucleic acid-binding proteins"/>
    <property type="match status" value="1"/>
</dbReference>
<dbReference type="Proteomes" id="UP000031575">
    <property type="component" value="Unassembled WGS sequence"/>
</dbReference>
<keyword evidence="5" id="KW-1185">Reference proteome</keyword>
<comment type="caution">
    <text evidence="4">The sequence shown here is derived from an EMBL/GenBank/DDBJ whole genome shotgun (WGS) entry which is preliminary data.</text>
</comment>
<dbReference type="EMBL" id="AWTV01000004">
    <property type="protein sequence ID" value="KIH94378.1"/>
    <property type="molecule type" value="Genomic_DNA"/>
</dbReference>
<protein>
    <submittedName>
        <fullName evidence="4">Replication factor A3</fullName>
    </submittedName>
</protein>
<dbReference type="GO" id="GO:0000724">
    <property type="term" value="P:double-strand break repair via homologous recombination"/>
    <property type="evidence" value="ECO:0007669"/>
    <property type="project" value="TreeGrafter"/>
</dbReference>
<dbReference type="GeneID" id="63679437"/>
<sequence length="107" mass="11333">MASMETPRVSCSYLNSYVNRNVLIVGKVVQLRGESAILDADGHITVNLNRESHLVGGNAAQIVGKVMPDLSVKVLSAQDLGVDVDLDLAQKVVEISQENKAIFGGAA</sequence>
<dbReference type="PANTHER" id="PTHR15114">
    <property type="entry name" value="REPLICATION PROTEIN A3"/>
    <property type="match status" value="1"/>
</dbReference>
<dbReference type="GO" id="GO:0006284">
    <property type="term" value="P:base-excision repair"/>
    <property type="evidence" value="ECO:0007669"/>
    <property type="project" value="TreeGrafter"/>
</dbReference>
<reference evidence="4 5" key="1">
    <citation type="journal article" date="2014" name="BMC Genomics">
        <title>Comparative genomics of the major fungal agents of human and animal Sporotrichosis: Sporothrix schenckii and Sporothrix brasiliensis.</title>
        <authorList>
            <person name="Teixeira M.M."/>
            <person name="de Almeida L.G."/>
            <person name="Kubitschek-Barreira P."/>
            <person name="Alves F.L."/>
            <person name="Kioshima E.S."/>
            <person name="Abadio A.K."/>
            <person name="Fernandes L."/>
            <person name="Derengowski L.S."/>
            <person name="Ferreira K.S."/>
            <person name="Souza R.C."/>
            <person name="Ruiz J.C."/>
            <person name="de Andrade N.C."/>
            <person name="Paes H.C."/>
            <person name="Nicola A.M."/>
            <person name="Albuquerque P."/>
            <person name="Gerber A.L."/>
            <person name="Martins V.P."/>
            <person name="Peconick L.D."/>
            <person name="Neto A.V."/>
            <person name="Chaucanez C.B."/>
            <person name="Silva P.A."/>
            <person name="Cunha O.L."/>
            <person name="de Oliveira F.F."/>
            <person name="dos Santos T.C."/>
            <person name="Barros A.L."/>
            <person name="Soares M.A."/>
            <person name="de Oliveira L.M."/>
            <person name="Marini M.M."/>
            <person name="Villalobos-Duno H."/>
            <person name="Cunha M.M."/>
            <person name="de Hoog S."/>
            <person name="da Silveira J.F."/>
            <person name="Henrissat B."/>
            <person name="Nino-Vega G.A."/>
            <person name="Cisalpino P.S."/>
            <person name="Mora-Montes H.M."/>
            <person name="Almeida S.R."/>
            <person name="Stajich J.E."/>
            <person name="Lopes-Bezerra L.M."/>
            <person name="Vasconcelos A.T."/>
            <person name="Felipe M.S."/>
        </authorList>
    </citation>
    <scope>NUCLEOTIDE SEQUENCE [LARGE SCALE GENOMIC DNA]</scope>
    <source>
        <strain evidence="4 5">5110</strain>
    </source>
</reference>
<dbReference type="GO" id="GO:0003684">
    <property type="term" value="F:damaged DNA binding"/>
    <property type="evidence" value="ECO:0007669"/>
    <property type="project" value="TreeGrafter"/>
</dbReference>
<dbReference type="Pfam" id="PF08661">
    <property type="entry name" value="Rep_fac-A_3"/>
    <property type="match status" value="1"/>
</dbReference>
<dbReference type="RefSeq" id="XP_040622388.1">
    <property type="nucleotide sequence ID" value="XM_040764516.1"/>
</dbReference>
<dbReference type="OrthoDB" id="188186at2759"/>
<keyword evidence="3" id="KW-0539">Nucleus</keyword>
<dbReference type="PANTHER" id="PTHR15114:SF1">
    <property type="entry name" value="REPLICATION PROTEIN A 14 KDA SUBUNIT"/>
    <property type="match status" value="1"/>
</dbReference>
<dbReference type="GO" id="GO:0003697">
    <property type="term" value="F:single-stranded DNA binding"/>
    <property type="evidence" value="ECO:0007669"/>
    <property type="project" value="TreeGrafter"/>
</dbReference>